<dbReference type="Pfam" id="PF01370">
    <property type="entry name" value="Epimerase"/>
    <property type="match status" value="1"/>
</dbReference>
<dbReference type="Gene3D" id="3.40.50.720">
    <property type="entry name" value="NAD(P)-binding Rossmann-like Domain"/>
    <property type="match status" value="1"/>
</dbReference>
<evidence type="ECO:0000259" key="1">
    <source>
        <dbReference type="Pfam" id="PF01370"/>
    </source>
</evidence>
<dbReference type="SUPFAM" id="SSF51735">
    <property type="entry name" value="NAD(P)-binding Rossmann-fold domains"/>
    <property type="match status" value="1"/>
</dbReference>
<feature type="domain" description="NAD-dependent epimerase/dehydratase" evidence="1">
    <location>
        <begin position="3"/>
        <end position="233"/>
    </location>
</feature>
<dbReference type="PANTHER" id="PTHR43245:SF55">
    <property type="entry name" value="NAD(P)-BINDING DOMAIN-CONTAINING PROTEIN"/>
    <property type="match status" value="1"/>
</dbReference>
<gene>
    <name evidence="2" type="ORF">BSK51_00090</name>
</gene>
<dbReference type="InterPro" id="IPR050177">
    <property type="entry name" value="Lipid_A_modif_metabolic_enz"/>
</dbReference>
<proteinExistence type="predicted"/>
<evidence type="ECO:0000313" key="2">
    <source>
        <dbReference type="EMBL" id="OMD56058.1"/>
    </source>
</evidence>
<reference evidence="2 3" key="1">
    <citation type="submission" date="2016-10" db="EMBL/GenBank/DDBJ databases">
        <title>Paenibacillus species isolates.</title>
        <authorList>
            <person name="Beno S.M."/>
        </authorList>
    </citation>
    <scope>NUCLEOTIDE SEQUENCE [LARGE SCALE GENOMIC DNA]</scope>
    <source>
        <strain evidence="2 3">FSL R5-0923</strain>
    </source>
</reference>
<protein>
    <recommendedName>
        <fullName evidence="1">NAD-dependent epimerase/dehydratase domain-containing protein</fullName>
    </recommendedName>
</protein>
<sequence>MNIAILGATGHIAKNLIKGLSATKHYQLNLFARSTERLSAFLKENNISEQIHICDYEQFQQEATYDAIINCIGVGNPQDLVQNPFSVFQITEQYDNLILQYIQKKPATVYINLSSGAAYGSDFEAPATRDKILNLNVNNLTVKDYYGIAKLNMEAKHRSLHNLKIVDLRVFGFFSSYIDLESKFLITEIIDHVQTGEILYTSSEDIKRDYVHPEDFLQLVELCFNKNIKNDVYDVYSRNPLSKFEMLNYFADEHGLKFEIKVETAYASITGSKTNYYSNNDNAMGIGYQPRYTSLQSVRDGYQQFRMRNNDENN</sequence>
<dbReference type="EMBL" id="MPTD01000001">
    <property type="protein sequence ID" value="OMD56058.1"/>
    <property type="molecule type" value="Genomic_DNA"/>
</dbReference>
<dbReference type="InterPro" id="IPR001509">
    <property type="entry name" value="Epimerase_deHydtase"/>
</dbReference>
<dbReference type="PANTHER" id="PTHR43245">
    <property type="entry name" value="BIFUNCTIONAL POLYMYXIN RESISTANCE PROTEIN ARNA"/>
    <property type="match status" value="1"/>
</dbReference>
<organism evidence="2 3">
    <name type="scientific">Paenibacillus odorifer</name>
    <dbReference type="NCBI Taxonomy" id="189426"/>
    <lineage>
        <taxon>Bacteria</taxon>
        <taxon>Bacillati</taxon>
        <taxon>Bacillota</taxon>
        <taxon>Bacilli</taxon>
        <taxon>Bacillales</taxon>
        <taxon>Paenibacillaceae</taxon>
        <taxon>Paenibacillus</taxon>
    </lineage>
</organism>
<name>A0ABX3HX39_9BACL</name>
<keyword evidence="3" id="KW-1185">Reference proteome</keyword>
<dbReference type="Proteomes" id="UP000187313">
    <property type="component" value="Unassembled WGS sequence"/>
</dbReference>
<evidence type="ECO:0000313" key="3">
    <source>
        <dbReference type="Proteomes" id="UP000187313"/>
    </source>
</evidence>
<dbReference type="InterPro" id="IPR036291">
    <property type="entry name" value="NAD(P)-bd_dom_sf"/>
</dbReference>
<comment type="caution">
    <text evidence="2">The sequence shown here is derived from an EMBL/GenBank/DDBJ whole genome shotgun (WGS) entry which is preliminary data.</text>
</comment>
<accession>A0ABX3HX39</accession>